<keyword evidence="5" id="KW-0378">Hydrolase</keyword>
<keyword evidence="5" id="KW-0540">Nuclease</keyword>
<dbReference type="EMBL" id="WEZQ01000014">
    <property type="protein sequence ID" value="MYV17553.1"/>
    <property type="molecule type" value="Genomic_DNA"/>
</dbReference>
<protein>
    <submittedName>
        <fullName evidence="5">Restriction endonuclease subunit S</fullName>
    </submittedName>
</protein>
<proteinExistence type="inferred from homology"/>
<dbReference type="AlphaFoldDB" id="A0A6N9I5H2"/>
<dbReference type="PANTHER" id="PTHR30408:SF12">
    <property type="entry name" value="TYPE I RESTRICTION ENZYME MJAVIII SPECIFICITY SUBUNIT"/>
    <property type="match status" value="1"/>
</dbReference>
<dbReference type="Proteomes" id="UP000449209">
    <property type="component" value="Unassembled WGS sequence"/>
</dbReference>
<organism evidence="5 6">
    <name type="scientific">Furfurilactobacillus milii</name>
    <dbReference type="NCBI Taxonomy" id="2888272"/>
    <lineage>
        <taxon>Bacteria</taxon>
        <taxon>Bacillati</taxon>
        <taxon>Bacillota</taxon>
        <taxon>Bacilli</taxon>
        <taxon>Lactobacillales</taxon>
        <taxon>Lactobacillaceae</taxon>
        <taxon>Furfurilactobacillus</taxon>
    </lineage>
</organism>
<evidence type="ECO:0000259" key="4">
    <source>
        <dbReference type="Pfam" id="PF01420"/>
    </source>
</evidence>
<keyword evidence="3" id="KW-0238">DNA-binding</keyword>
<feature type="domain" description="Type I restriction modification DNA specificity" evidence="4">
    <location>
        <begin position="22"/>
        <end position="183"/>
    </location>
</feature>
<comment type="caution">
    <text evidence="5">The sequence shown here is derived from an EMBL/GenBank/DDBJ whole genome shotgun (WGS) entry which is preliminary data.</text>
</comment>
<sequence>MHYDEYFSNVFLNICNIAILNTWQKRSLSEIASIIMGQSPSSKNYTTDTNDSILVQGNADLHLGQIVPRVWTKQITKMARSNALILTVRAPVGQVAITNSCVVLGRGVAGITGPAILYYVFQYLNTSHYWERVSSGSTFDAINSNDLENIPVTLPNSVEQDKIFIALKKIDNLIAVNQRNLQYVKLCKIQFKDHQILPTERCFST</sequence>
<keyword evidence="2" id="KW-0680">Restriction system</keyword>
<dbReference type="PANTHER" id="PTHR30408">
    <property type="entry name" value="TYPE-1 RESTRICTION ENZYME ECOKI SPECIFICITY PROTEIN"/>
    <property type="match status" value="1"/>
</dbReference>
<evidence type="ECO:0000313" key="5">
    <source>
        <dbReference type="EMBL" id="MYV17553.1"/>
    </source>
</evidence>
<keyword evidence="5" id="KW-0255">Endonuclease</keyword>
<dbReference type="InterPro" id="IPR052021">
    <property type="entry name" value="Type-I_RS_S_subunit"/>
</dbReference>
<dbReference type="InterPro" id="IPR000055">
    <property type="entry name" value="Restrct_endonuc_typeI_TRD"/>
</dbReference>
<dbReference type="Pfam" id="PF01420">
    <property type="entry name" value="Methylase_S"/>
    <property type="match status" value="1"/>
</dbReference>
<dbReference type="GO" id="GO:0003677">
    <property type="term" value="F:DNA binding"/>
    <property type="evidence" value="ECO:0007669"/>
    <property type="project" value="UniProtKB-KW"/>
</dbReference>
<evidence type="ECO:0000256" key="3">
    <source>
        <dbReference type="ARBA" id="ARBA00023125"/>
    </source>
</evidence>
<dbReference type="GO" id="GO:0009307">
    <property type="term" value="P:DNA restriction-modification system"/>
    <property type="evidence" value="ECO:0007669"/>
    <property type="project" value="UniProtKB-KW"/>
</dbReference>
<dbReference type="Gene3D" id="3.90.220.20">
    <property type="entry name" value="DNA methylase specificity domains"/>
    <property type="match status" value="1"/>
</dbReference>
<evidence type="ECO:0000256" key="1">
    <source>
        <dbReference type="ARBA" id="ARBA00010923"/>
    </source>
</evidence>
<dbReference type="SUPFAM" id="SSF116734">
    <property type="entry name" value="DNA methylase specificity domain"/>
    <property type="match status" value="1"/>
</dbReference>
<evidence type="ECO:0000256" key="2">
    <source>
        <dbReference type="ARBA" id="ARBA00022747"/>
    </source>
</evidence>
<evidence type="ECO:0000313" key="6">
    <source>
        <dbReference type="Proteomes" id="UP000449209"/>
    </source>
</evidence>
<accession>A0A6N9I5H2</accession>
<name>A0A6N9I5H2_9LACO</name>
<gene>
    <name evidence="5" type="ORF">GB993_08550</name>
</gene>
<reference evidence="5 6" key="1">
    <citation type="journal article" date="2019" name="Appl. Environ. Microbiol.">
        <title>Genetic determinants of hydroxycinnamic acid metabolism in heterofermentative lactobacilli.</title>
        <authorList>
            <person name="Gaur G."/>
            <person name="Oh J.H."/>
            <person name="Filannino P."/>
            <person name="Gobbetti M."/>
            <person name="van Pijkeren J.P."/>
            <person name="Ganzle M.G."/>
        </authorList>
    </citation>
    <scope>NUCLEOTIDE SEQUENCE [LARGE SCALE GENOMIC DNA]</scope>
    <source>
        <strain evidence="5 6">C5</strain>
    </source>
</reference>
<dbReference type="OrthoDB" id="9795776at2"/>
<comment type="similarity">
    <text evidence="1">Belongs to the type-I restriction system S methylase family.</text>
</comment>
<dbReference type="InterPro" id="IPR044946">
    <property type="entry name" value="Restrct_endonuc_typeI_TRD_sf"/>
</dbReference>
<dbReference type="GO" id="GO:0004519">
    <property type="term" value="F:endonuclease activity"/>
    <property type="evidence" value="ECO:0007669"/>
    <property type="project" value="UniProtKB-KW"/>
</dbReference>
<dbReference type="RefSeq" id="WP_161003928.1">
    <property type="nucleotide sequence ID" value="NZ_WEZQ01000014.1"/>
</dbReference>